<protein>
    <submittedName>
        <fullName evidence="2">Uncharacterized protein</fullName>
    </submittedName>
</protein>
<evidence type="ECO:0000313" key="2">
    <source>
        <dbReference type="EnsemblMetazoa" id="tetur57g00030.1"/>
    </source>
</evidence>
<sequence>MPIQGQYVITCKTGYYLCLGIAYGDSLPEEDKNGMDCMLFDNSDRNSTKLLAEVSLREIRESYFNLNGSRFNYSDIKFAVVDVTIEDDIKSVEKKPKEEIIRQEKPKLSLTLVFFIILSIISILINIVIFVKFALDYKLSQRPNRPLGDSVSIKLNDLNN</sequence>
<proteinExistence type="predicted"/>
<keyword evidence="1" id="KW-1133">Transmembrane helix</keyword>
<organism evidence="2 3">
    <name type="scientific">Tetranychus urticae</name>
    <name type="common">Two-spotted spider mite</name>
    <dbReference type="NCBI Taxonomy" id="32264"/>
    <lineage>
        <taxon>Eukaryota</taxon>
        <taxon>Metazoa</taxon>
        <taxon>Ecdysozoa</taxon>
        <taxon>Arthropoda</taxon>
        <taxon>Chelicerata</taxon>
        <taxon>Arachnida</taxon>
        <taxon>Acari</taxon>
        <taxon>Acariformes</taxon>
        <taxon>Trombidiformes</taxon>
        <taxon>Prostigmata</taxon>
        <taxon>Eleutherengona</taxon>
        <taxon>Raphignathae</taxon>
        <taxon>Tetranychoidea</taxon>
        <taxon>Tetranychidae</taxon>
        <taxon>Tetranychus</taxon>
    </lineage>
</organism>
<dbReference type="AlphaFoldDB" id="T1L5Z2"/>
<evidence type="ECO:0000256" key="1">
    <source>
        <dbReference type="SAM" id="Phobius"/>
    </source>
</evidence>
<accession>T1L5Z2</accession>
<dbReference type="EnsemblMetazoa" id="tetur57g00030.1">
    <property type="protein sequence ID" value="tetur57g00030.1"/>
    <property type="gene ID" value="tetur57g00030"/>
</dbReference>
<evidence type="ECO:0000313" key="3">
    <source>
        <dbReference type="Proteomes" id="UP000015104"/>
    </source>
</evidence>
<name>T1L5Z2_TETUR</name>
<feature type="transmembrane region" description="Helical" evidence="1">
    <location>
        <begin position="112"/>
        <end position="135"/>
    </location>
</feature>
<reference evidence="2" key="2">
    <citation type="submission" date="2015-06" db="UniProtKB">
        <authorList>
            <consortium name="EnsemblMetazoa"/>
        </authorList>
    </citation>
    <scope>IDENTIFICATION</scope>
</reference>
<keyword evidence="3" id="KW-1185">Reference proteome</keyword>
<dbReference type="EMBL" id="CAEY01001517">
    <property type="status" value="NOT_ANNOTATED_CDS"/>
    <property type="molecule type" value="Genomic_DNA"/>
</dbReference>
<reference evidence="3" key="1">
    <citation type="submission" date="2011-08" db="EMBL/GenBank/DDBJ databases">
        <authorList>
            <person name="Rombauts S."/>
        </authorList>
    </citation>
    <scope>NUCLEOTIDE SEQUENCE</scope>
    <source>
        <strain evidence="3">London</strain>
    </source>
</reference>
<keyword evidence="1" id="KW-0472">Membrane</keyword>
<dbReference type="HOGENOM" id="CLU_1761124_0_0_1"/>
<keyword evidence="1" id="KW-0812">Transmembrane</keyword>
<dbReference type="Proteomes" id="UP000015104">
    <property type="component" value="Unassembled WGS sequence"/>
</dbReference>